<gene>
    <name evidence="1" type="ORF">Lupro_09430</name>
</gene>
<reference evidence="1 2" key="2">
    <citation type="journal article" date="2016" name="Int. J. Syst. Evol. Microbiol.">
        <title>Lutibacter profundi sp. nov., isolated from a deep-sea hydrothermal system on the Arctic Mid-Ocean Ridge and emended description of the genus Lutibacter.</title>
        <authorList>
            <person name="Le Moine Bauer S."/>
            <person name="Roalkvam I."/>
            <person name="Steen I.H."/>
            <person name="Dahle H."/>
        </authorList>
    </citation>
    <scope>NUCLEOTIDE SEQUENCE [LARGE SCALE GENOMIC DNA]</scope>
    <source>
        <strain evidence="1 2">LP1</strain>
    </source>
</reference>
<dbReference type="Proteomes" id="UP000059672">
    <property type="component" value="Chromosome"/>
</dbReference>
<sequence length="220" mass="25230">MKTIATCVEEILISQPFLEDALNRNILNYSALSEELKEPISKMLRKPVKSGAIMMALRRYSPPKEMANKIKLNKILQNLGDITVRSNLSDYTFRNSATLIHSHLKMLEVIKKHNHLFYTFTRGVHESNVLITTSLKEQIEESYKNENCTTFKDHLSAITIGLPKENTKIAGLYYQFFKRLAWEGIALYEVVSTTNEFTILVEDEVVDKAFSAIKGLKNRQ</sequence>
<name>A0A109RNT7_9FLAO</name>
<dbReference type="RefSeq" id="WP_068209266.1">
    <property type="nucleotide sequence ID" value="NZ_CP013355.1"/>
</dbReference>
<accession>A0A109RNT7</accession>
<organism evidence="1 2">
    <name type="scientific">Lutibacter profundi</name>
    <dbReference type="NCBI Taxonomy" id="1622118"/>
    <lineage>
        <taxon>Bacteria</taxon>
        <taxon>Pseudomonadati</taxon>
        <taxon>Bacteroidota</taxon>
        <taxon>Flavobacteriia</taxon>
        <taxon>Flavobacteriales</taxon>
        <taxon>Flavobacteriaceae</taxon>
        <taxon>Lutibacter</taxon>
    </lineage>
</organism>
<dbReference type="KEGG" id="lut:Lupro_09430"/>
<evidence type="ECO:0000313" key="2">
    <source>
        <dbReference type="Proteomes" id="UP000059672"/>
    </source>
</evidence>
<dbReference type="STRING" id="1622118.Lupro_09430"/>
<dbReference type="OrthoDB" id="368469at2"/>
<protein>
    <recommendedName>
        <fullName evidence="3">Aspartate kinase</fullName>
    </recommendedName>
</protein>
<dbReference type="AlphaFoldDB" id="A0A109RNT7"/>
<proteinExistence type="predicted"/>
<evidence type="ECO:0008006" key="3">
    <source>
        <dbReference type="Google" id="ProtNLM"/>
    </source>
</evidence>
<reference evidence="2" key="1">
    <citation type="submission" date="2015-12" db="EMBL/GenBank/DDBJ databases">
        <title>Complete genome sequence of Lutibacter profundus strain LP1.</title>
        <authorList>
            <person name="Wissuwa J."/>
            <person name="Le Moine Bauer S."/>
            <person name="Stokke R."/>
            <person name="Dahle H."/>
            <person name="Steen I.H."/>
        </authorList>
    </citation>
    <scope>NUCLEOTIDE SEQUENCE [LARGE SCALE GENOMIC DNA]</scope>
    <source>
        <strain evidence="2">LP1</strain>
    </source>
</reference>
<keyword evidence="2" id="KW-1185">Reference proteome</keyword>
<dbReference type="EMBL" id="CP013355">
    <property type="protein sequence ID" value="AMC11472.1"/>
    <property type="molecule type" value="Genomic_DNA"/>
</dbReference>
<evidence type="ECO:0000313" key="1">
    <source>
        <dbReference type="EMBL" id="AMC11472.1"/>
    </source>
</evidence>
<dbReference type="PATRIC" id="fig|1622118.3.peg.1949"/>